<dbReference type="AlphaFoldDB" id="A0A0F9HFA9"/>
<dbReference type="EMBL" id="LAZR01022876">
    <property type="protein sequence ID" value="KKL80360.1"/>
    <property type="molecule type" value="Genomic_DNA"/>
</dbReference>
<organism evidence="1">
    <name type="scientific">marine sediment metagenome</name>
    <dbReference type="NCBI Taxonomy" id="412755"/>
    <lineage>
        <taxon>unclassified sequences</taxon>
        <taxon>metagenomes</taxon>
        <taxon>ecological metagenomes</taxon>
    </lineage>
</organism>
<proteinExistence type="predicted"/>
<reference evidence="1" key="1">
    <citation type="journal article" date="2015" name="Nature">
        <title>Complex archaea that bridge the gap between prokaryotes and eukaryotes.</title>
        <authorList>
            <person name="Spang A."/>
            <person name="Saw J.H."/>
            <person name="Jorgensen S.L."/>
            <person name="Zaremba-Niedzwiedzka K."/>
            <person name="Martijn J."/>
            <person name="Lind A.E."/>
            <person name="van Eijk R."/>
            <person name="Schleper C."/>
            <person name="Guy L."/>
            <person name="Ettema T.J."/>
        </authorList>
    </citation>
    <scope>NUCLEOTIDE SEQUENCE</scope>
</reference>
<protein>
    <submittedName>
        <fullName evidence="1">Uncharacterized protein</fullName>
    </submittedName>
</protein>
<sequence length="485" mass="54897">MIEKKIGPVVMPIDCPYCNGPLVKDEKRGCKVCLVCNPEHAGNVSTESKKTLEQALEARLKETPEKPSTKDPKKMNLDELVTEVKKLPAGEVAETLAASPEVTLSFKYIKNKTEQAKRDKQSAHENLGRVLKNVAEVEERVGNLPAEIDALEDLRDDAIAEGKGTATLSKKITELRAELESNEIWLNKGVKYRGKNHPKVSRATDSIERKRTEHLEAQGNLQMVEDKAADYCLAKYFTDRFNAYIKAAFEVREQWEQLKVKIRRDPELLELYGQNPMGSNVKVNAAPFVATIIRDRDKIKILHNMFLCLAGNNLVSGDIKRGERYMEAEVSEQSRELEAAEQRKTAGYKKREETKAKNLAVKKDKAGKRILHTPPKSPERCIPSESMTEAQARESARAELVKQGSPEIIAKQIGDALSKLPAEERIGFLKKGIERNFPKIKPKRIITRVTERHFVTILEEEIRAIFLEVYQDFACRPVEEKVKED</sequence>
<name>A0A0F9HFA9_9ZZZZ</name>
<accession>A0A0F9HFA9</accession>
<comment type="caution">
    <text evidence="1">The sequence shown here is derived from an EMBL/GenBank/DDBJ whole genome shotgun (WGS) entry which is preliminary data.</text>
</comment>
<evidence type="ECO:0000313" key="1">
    <source>
        <dbReference type="EMBL" id="KKL80360.1"/>
    </source>
</evidence>
<gene>
    <name evidence="1" type="ORF">LCGC14_2005550</name>
</gene>